<dbReference type="Pfam" id="PF13192">
    <property type="entry name" value="Thioredoxin_3"/>
    <property type="match status" value="1"/>
</dbReference>
<feature type="transmembrane region" description="Helical" evidence="1">
    <location>
        <begin position="167"/>
        <end position="188"/>
    </location>
</feature>
<proteinExistence type="predicted"/>
<feature type="transmembrane region" description="Helical" evidence="1">
    <location>
        <begin position="102"/>
        <end position="121"/>
    </location>
</feature>
<organism evidence="3 4">
    <name type="scientific">Pelomicrobium methylotrophicum</name>
    <dbReference type="NCBI Taxonomy" id="2602750"/>
    <lineage>
        <taxon>Bacteria</taxon>
        <taxon>Pseudomonadati</taxon>
        <taxon>Pseudomonadota</taxon>
        <taxon>Hydrogenophilia</taxon>
        <taxon>Hydrogenophilia incertae sedis</taxon>
        <taxon>Pelomicrobium</taxon>
    </lineage>
</organism>
<keyword evidence="1" id="KW-1133">Transmembrane helix</keyword>
<dbReference type="AlphaFoldDB" id="A0A5C7EIC5"/>
<dbReference type="CDD" id="cd02947">
    <property type="entry name" value="TRX_family"/>
    <property type="match status" value="1"/>
</dbReference>
<evidence type="ECO:0000313" key="4">
    <source>
        <dbReference type="Proteomes" id="UP000321201"/>
    </source>
</evidence>
<feature type="transmembrane region" description="Helical" evidence="1">
    <location>
        <begin position="200"/>
        <end position="222"/>
    </location>
</feature>
<dbReference type="Gene3D" id="3.40.30.10">
    <property type="entry name" value="Glutaredoxin"/>
    <property type="match status" value="1"/>
</dbReference>
<feature type="transmembrane region" description="Helical" evidence="1">
    <location>
        <begin position="133"/>
        <end position="155"/>
    </location>
</feature>
<dbReference type="InterPro" id="IPR012336">
    <property type="entry name" value="Thioredoxin-like_fold"/>
</dbReference>
<keyword evidence="1" id="KW-0812">Transmembrane</keyword>
<sequence length="232" mass="24705">MAVQLLVSEWCPTCPNAEAVWRQVAAEKDIRFAVVDVAQPEGRELASRLRLKTVPSVVIDRKLAAVGVQSLAEARALVAAAPDRPKGRAYHAGMMLSPDNRAFVVSSMGYLMLSGLVLLVQGTLLGEGMTRPAVVHLFGAGVVLMLIYGLGAHMLPRFTGNPIRGGVLAWLQLASAHVGVLGQVGGFYAGARAWAEVGSVALFLSLALFAGRLWPVLWSAAGGEDPQRRRSR</sequence>
<dbReference type="SUPFAM" id="SSF52833">
    <property type="entry name" value="Thioredoxin-like"/>
    <property type="match status" value="1"/>
</dbReference>
<name>A0A5C7EIC5_9PROT</name>
<dbReference type="InterPro" id="IPR036249">
    <property type="entry name" value="Thioredoxin-like_sf"/>
</dbReference>
<accession>A0A5C7EIC5</accession>
<evidence type="ECO:0000259" key="2">
    <source>
        <dbReference type="Pfam" id="PF13192"/>
    </source>
</evidence>
<feature type="domain" description="Thioredoxin-like fold" evidence="2">
    <location>
        <begin position="1"/>
        <end position="78"/>
    </location>
</feature>
<keyword evidence="1" id="KW-0472">Membrane</keyword>
<gene>
    <name evidence="3" type="ORF">FR698_09235</name>
</gene>
<reference evidence="3 4" key="1">
    <citation type="submission" date="2019-08" db="EMBL/GenBank/DDBJ databases">
        <title>Pelomicrobium methylotrophicum gen. nov., sp. nov. a moderately thermophilic, facultatively anaerobic, lithoautotrophic and methylotrophic bacterium isolated from a terrestrial mud volcano.</title>
        <authorList>
            <person name="Slobodkina G.B."/>
            <person name="Merkel A.Y."/>
            <person name="Slobodkin A.I."/>
        </authorList>
    </citation>
    <scope>NUCLEOTIDE SEQUENCE [LARGE SCALE GENOMIC DNA]</scope>
    <source>
        <strain evidence="3 4">SM250</strain>
    </source>
</reference>
<keyword evidence="4" id="KW-1185">Reference proteome</keyword>
<evidence type="ECO:0000313" key="3">
    <source>
        <dbReference type="EMBL" id="TXF11765.1"/>
    </source>
</evidence>
<dbReference type="InParanoid" id="A0A5C7EIC5"/>
<comment type="caution">
    <text evidence="3">The sequence shown here is derived from an EMBL/GenBank/DDBJ whole genome shotgun (WGS) entry which is preliminary data.</text>
</comment>
<protein>
    <submittedName>
        <fullName evidence="3">Thioredoxin family protein</fullName>
    </submittedName>
</protein>
<dbReference type="OrthoDB" id="14695at2"/>
<dbReference type="EMBL" id="VPFL01000011">
    <property type="protein sequence ID" value="TXF11765.1"/>
    <property type="molecule type" value="Genomic_DNA"/>
</dbReference>
<evidence type="ECO:0000256" key="1">
    <source>
        <dbReference type="SAM" id="Phobius"/>
    </source>
</evidence>
<dbReference type="Proteomes" id="UP000321201">
    <property type="component" value="Unassembled WGS sequence"/>
</dbReference>